<evidence type="ECO:0000313" key="3">
    <source>
        <dbReference type="EMBL" id="QDU59869.1"/>
    </source>
</evidence>
<dbReference type="EMBL" id="CP036279">
    <property type="protein sequence ID" value="QDU59869.1"/>
    <property type="molecule type" value="Genomic_DNA"/>
</dbReference>
<dbReference type="Pfam" id="PF17782">
    <property type="entry name" value="WHD_DprA"/>
    <property type="match status" value="1"/>
</dbReference>
<dbReference type="GO" id="GO:0009294">
    <property type="term" value="P:DNA-mediated transformation"/>
    <property type="evidence" value="ECO:0007669"/>
    <property type="project" value="InterPro"/>
</dbReference>
<dbReference type="InterPro" id="IPR010994">
    <property type="entry name" value="RuvA_2-like"/>
</dbReference>
<dbReference type="Gene3D" id="1.10.10.10">
    <property type="entry name" value="Winged helix-like DNA-binding domain superfamily/Winged helix DNA-binding domain"/>
    <property type="match status" value="1"/>
</dbReference>
<feature type="domain" description="Helix-hairpin-helix DNA-binding motif class 1" evidence="2">
    <location>
        <begin position="10"/>
        <end position="29"/>
    </location>
</feature>
<dbReference type="PANTHER" id="PTHR43022">
    <property type="entry name" value="PROTEIN SMF"/>
    <property type="match status" value="1"/>
</dbReference>
<proteinExistence type="inferred from homology"/>
<dbReference type="GO" id="GO:0003677">
    <property type="term" value="F:DNA binding"/>
    <property type="evidence" value="ECO:0007669"/>
    <property type="project" value="InterPro"/>
</dbReference>
<dbReference type="InterPro" id="IPR041614">
    <property type="entry name" value="DprA_WH"/>
</dbReference>
<dbReference type="InterPro" id="IPR057666">
    <property type="entry name" value="DrpA_SLOG"/>
</dbReference>
<dbReference type="InterPro" id="IPR003583">
    <property type="entry name" value="Hlx-hairpin-Hlx_DNA-bd_motif"/>
</dbReference>
<dbReference type="NCBIfam" id="TIGR00732">
    <property type="entry name" value="dprA"/>
    <property type="match status" value="1"/>
</dbReference>
<comment type="similarity">
    <text evidence="1">Belongs to the DprA/Smf family.</text>
</comment>
<evidence type="ECO:0000256" key="1">
    <source>
        <dbReference type="ARBA" id="ARBA00006525"/>
    </source>
</evidence>
<accession>A0A518AYS2</accession>
<organism evidence="3 4">
    <name type="scientific">Kolteria novifilia</name>
    <dbReference type="NCBI Taxonomy" id="2527975"/>
    <lineage>
        <taxon>Bacteria</taxon>
        <taxon>Pseudomonadati</taxon>
        <taxon>Planctomycetota</taxon>
        <taxon>Planctomycetia</taxon>
        <taxon>Kolteriales</taxon>
        <taxon>Kolteriaceae</taxon>
        <taxon>Kolteria</taxon>
    </lineage>
</organism>
<dbReference type="Gene3D" id="3.40.50.450">
    <property type="match status" value="1"/>
</dbReference>
<feature type="domain" description="Helix-hairpin-helix DNA-binding motif class 1" evidence="2">
    <location>
        <begin position="42"/>
        <end position="61"/>
    </location>
</feature>
<sequence>MGDDERLSLLKLSLVEGLGPIRVRALLERFGSARGVLTASRDALRSVPGIGPKVAKAIVHHDSEERAQSLLARMSKLGIRMLIEGDREFPDPLAQLPDCPGLMTIRGTIEPADRFAVAIVGSRRATAYGRRMAETLARELASRGLTIVSGLARGIDGVAHRAALDVGGRTIAVLASGLANIYPPEHVELAQAIIERGALLSEAPIDGAPIGQLFPQRNRIISGLSLAIVVVEAAARSGALSTARHALDQNREVLAVPGRVGDPMSEGPNLLLKQGAGLVMGVQDVLDALGPVDLANEQTTATSAVVEAPPGLNGNETKLWESLGQEGMELELLLERTELRASEASVSLLMLEMRGLVRRFAGNRYARVIG</sequence>
<evidence type="ECO:0000259" key="2">
    <source>
        <dbReference type="SMART" id="SM00278"/>
    </source>
</evidence>
<reference evidence="3 4" key="1">
    <citation type="submission" date="2019-02" db="EMBL/GenBank/DDBJ databases">
        <title>Deep-cultivation of Planctomycetes and their phenomic and genomic characterization uncovers novel biology.</title>
        <authorList>
            <person name="Wiegand S."/>
            <person name="Jogler M."/>
            <person name="Boedeker C."/>
            <person name="Pinto D."/>
            <person name="Vollmers J."/>
            <person name="Rivas-Marin E."/>
            <person name="Kohn T."/>
            <person name="Peeters S.H."/>
            <person name="Heuer A."/>
            <person name="Rast P."/>
            <person name="Oberbeckmann S."/>
            <person name="Bunk B."/>
            <person name="Jeske O."/>
            <person name="Meyerdierks A."/>
            <person name="Storesund J.E."/>
            <person name="Kallscheuer N."/>
            <person name="Luecker S."/>
            <person name="Lage O.M."/>
            <person name="Pohl T."/>
            <person name="Merkel B.J."/>
            <person name="Hornburger P."/>
            <person name="Mueller R.-W."/>
            <person name="Bruemmer F."/>
            <person name="Labrenz M."/>
            <person name="Spormann A.M."/>
            <person name="Op den Camp H."/>
            <person name="Overmann J."/>
            <person name="Amann R."/>
            <person name="Jetten M.S.M."/>
            <person name="Mascher T."/>
            <person name="Medema M.H."/>
            <person name="Devos D.P."/>
            <person name="Kaster A.-K."/>
            <person name="Ovreas L."/>
            <person name="Rohde M."/>
            <person name="Galperin M.Y."/>
            <person name="Jogler C."/>
        </authorList>
    </citation>
    <scope>NUCLEOTIDE SEQUENCE [LARGE SCALE GENOMIC DNA]</scope>
    <source>
        <strain evidence="3 4">Pan216</strain>
    </source>
</reference>
<dbReference type="KEGG" id="knv:Pan216_07020"/>
<protein>
    <recommendedName>
        <fullName evidence="2">Helix-hairpin-helix DNA-binding motif class 1 domain-containing protein</fullName>
    </recommendedName>
</protein>
<dbReference type="PANTHER" id="PTHR43022:SF1">
    <property type="entry name" value="PROTEIN SMF"/>
    <property type="match status" value="1"/>
</dbReference>
<dbReference type="Pfam" id="PF14520">
    <property type="entry name" value="HHH_5"/>
    <property type="match status" value="1"/>
</dbReference>
<name>A0A518AYS2_9BACT</name>
<gene>
    <name evidence="3" type="ORF">Pan216_07020</name>
</gene>
<dbReference type="SUPFAM" id="SSF47781">
    <property type="entry name" value="RuvA domain 2-like"/>
    <property type="match status" value="1"/>
</dbReference>
<dbReference type="SMART" id="SM00278">
    <property type="entry name" value="HhH1"/>
    <property type="match status" value="2"/>
</dbReference>
<dbReference type="SUPFAM" id="SSF102405">
    <property type="entry name" value="MCP/YpsA-like"/>
    <property type="match status" value="1"/>
</dbReference>
<dbReference type="GO" id="GO:0006281">
    <property type="term" value="P:DNA repair"/>
    <property type="evidence" value="ECO:0007669"/>
    <property type="project" value="InterPro"/>
</dbReference>
<dbReference type="InterPro" id="IPR003488">
    <property type="entry name" value="DprA"/>
</dbReference>
<keyword evidence="4" id="KW-1185">Reference proteome</keyword>
<dbReference type="InterPro" id="IPR036388">
    <property type="entry name" value="WH-like_DNA-bd_sf"/>
</dbReference>
<dbReference type="AlphaFoldDB" id="A0A518AYS2"/>
<dbReference type="Pfam" id="PF02481">
    <property type="entry name" value="DNA_processg_A"/>
    <property type="match status" value="1"/>
</dbReference>
<evidence type="ECO:0000313" key="4">
    <source>
        <dbReference type="Proteomes" id="UP000317093"/>
    </source>
</evidence>
<dbReference type="Proteomes" id="UP000317093">
    <property type="component" value="Chromosome"/>
</dbReference>